<dbReference type="PANTHER" id="PTHR10773">
    <property type="entry name" value="DNA-DIRECTED RNA POLYMERASES I, II, AND III SUBUNIT RPABC2"/>
    <property type="match status" value="1"/>
</dbReference>
<dbReference type="EMBL" id="JAHWGI010000726">
    <property type="protein sequence ID" value="KAK3917471.1"/>
    <property type="molecule type" value="Genomic_DNA"/>
</dbReference>
<accession>A0AAE1H9W8</accession>
<feature type="compositionally biased region" description="Polar residues" evidence="2">
    <location>
        <begin position="414"/>
        <end position="427"/>
    </location>
</feature>
<feature type="region of interest" description="Disordered" evidence="2">
    <location>
        <begin position="321"/>
        <end position="674"/>
    </location>
</feature>
<dbReference type="PANTHER" id="PTHR10773:SF19">
    <property type="match status" value="1"/>
</dbReference>
<dbReference type="AlphaFoldDB" id="A0AAE1H9W8"/>
<feature type="compositionally biased region" description="Basic and acidic residues" evidence="2">
    <location>
        <begin position="537"/>
        <end position="546"/>
    </location>
</feature>
<feature type="region of interest" description="Disordered" evidence="2">
    <location>
        <begin position="257"/>
        <end position="285"/>
    </location>
</feature>
<feature type="region of interest" description="Disordered" evidence="2">
    <location>
        <begin position="105"/>
        <end position="148"/>
    </location>
</feature>
<feature type="compositionally biased region" description="Polar residues" evidence="2">
    <location>
        <begin position="106"/>
        <end position="116"/>
    </location>
</feature>
<evidence type="ECO:0000313" key="4">
    <source>
        <dbReference type="EMBL" id="KAK3917471.1"/>
    </source>
</evidence>
<organism evidence="4 5">
    <name type="scientific">Frankliniella fusca</name>
    <dbReference type="NCBI Taxonomy" id="407009"/>
    <lineage>
        <taxon>Eukaryota</taxon>
        <taxon>Metazoa</taxon>
        <taxon>Ecdysozoa</taxon>
        <taxon>Arthropoda</taxon>
        <taxon>Hexapoda</taxon>
        <taxon>Insecta</taxon>
        <taxon>Pterygota</taxon>
        <taxon>Neoptera</taxon>
        <taxon>Paraneoptera</taxon>
        <taxon>Thysanoptera</taxon>
        <taxon>Terebrantia</taxon>
        <taxon>Thripoidea</taxon>
        <taxon>Thripidae</taxon>
        <taxon>Frankliniella</taxon>
    </lineage>
</organism>
<feature type="compositionally biased region" description="Basic and acidic residues" evidence="2">
    <location>
        <begin position="326"/>
        <end position="337"/>
    </location>
</feature>
<feature type="compositionally biased region" description="Basic residues" evidence="2">
    <location>
        <begin position="366"/>
        <end position="385"/>
    </location>
</feature>
<evidence type="ECO:0000256" key="1">
    <source>
        <dbReference type="SAM" id="Coils"/>
    </source>
</evidence>
<feature type="compositionally biased region" description="Basic and acidic residues" evidence="2">
    <location>
        <begin position="117"/>
        <end position="127"/>
    </location>
</feature>
<proteinExistence type="predicted"/>
<feature type="compositionally biased region" description="Polar residues" evidence="2">
    <location>
        <begin position="448"/>
        <end position="459"/>
    </location>
</feature>
<feature type="compositionally biased region" description="Polar residues" evidence="2">
    <location>
        <begin position="471"/>
        <end position="481"/>
    </location>
</feature>
<name>A0AAE1H9W8_9NEOP</name>
<feature type="compositionally biased region" description="Low complexity" evidence="2">
    <location>
        <begin position="392"/>
        <end position="405"/>
    </location>
</feature>
<comment type="caution">
    <text evidence="4">The sequence shown here is derived from an EMBL/GenBank/DDBJ whole genome shotgun (WGS) entry which is preliminary data.</text>
</comment>
<dbReference type="Pfam" id="PF25273">
    <property type="entry name" value="DUF7869"/>
    <property type="match status" value="1"/>
</dbReference>
<feature type="compositionally biased region" description="Acidic residues" evidence="2">
    <location>
        <begin position="626"/>
        <end position="641"/>
    </location>
</feature>
<gene>
    <name evidence="4" type="ORF">KUF71_006998</name>
</gene>
<dbReference type="InterPro" id="IPR057191">
    <property type="entry name" value="DUF7869"/>
</dbReference>
<keyword evidence="1" id="KW-0175">Coiled coil</keyword>
<feature type="compositionally biased region" description="Basic and acidic residues" evidence="2">
    <location>
        <begin position="642"/>
        <end position="669"/>
    </location>
</feature>
<feature type="compositionally biased region" description="Low complexity" evidence="2">
    <location>
        <begin position="273"/>
        <end position="284"/>
    </location>
</feature>
<evidence type="ECO:0000259" key="3">
    <source>
        <dbReference type="Pfam" id="PF25273"/>
    </source>
</evidence>
<evidence type="ECO:0000256" key="2">
    <source>
        <dbReference type="SAM" id="MobiDB-lite"/>
    </source>
</evidence>
<feature type="domain" description="DUF7869" evidence="3">
    <location>
        <begin position="992"/>
        <end position="1092"/>
    </location>
</feature>
<feature type="compositionally biased region" description="Polar residues" evidence="2">
    <location>
        <begin position="560"/>
        <end position="604"/>
    </location>
</feature>
<sequence length="1244" mass="139006">MSSRSKRILDKSLEQLGITPPTFVVNEEGIKHQRRVRKSSVDDDDVSSIAESELKFLNPDYVSSVAKCESWLKHEKNYLKELKTIPSANEPATPVKPVKSFIVDYSPSTSTSTHQSDSNKVHGKENKLSALPVKRPLALGDKTGPGELLRPLVKNASELKAAPSSEKDASEQMVQPAEIEMTGDLIDKTEQELFLKPLDAPELRAVNLSETDASKQLDQPCEVEREDAVSTPPPEMSKPVLKAAVGGKRQSEIFLAPVPAKKKSTEMTLNQHPSAKPAAPKLSPYTQLKMKTMEENAREFKETFGYEIPAFDVVYCMQQSMDKEEDGNHKNEVELEKQNSSASSDSYSPSSSSLSSSDSDLSPLPTKRKATPSATRSKRQPSKARRSLEFGLTNTSSLSQSQTHSAGRRKVISEGSQSTSPEASVTLRTEKMVSNEKPGSLKKAMSAPSKNATSSTSEKSVGRHQGHHLFRSTSTGVNNGVDNEAFQESAGPFSNDIFQGHMANDKPPNEKAQKQGRKEKGDSGKEYETTKASVTPRNEKPMEKLAKKAITAPMKKSIIPATTKNLAQGKISSNTETPSTSEKTVGSHQNQTESTAAGSCSANLLVNLGDSVDNDTESTSGLNDAGNDEAFEETAEPLSDDDLQHHVANDKPPSKKALKQERKQKRDSGQEYVTVKGKTVAKRLPKPVHTCAQFSCQDNISKEAALQLCENFWSLSSHNKQTKYVASLVEPHRPERRRVRDVDSGKTRNVTWHYFLEVDGQKHQVCKSTFLDTLCLSETFVRNIQKKKRTSQGGIIPDDARGNHKPVHVLPAEKEEAVMKHINSFPSYVSHYSRSQTKSLYFPSNLSYKKMYKLYKQADNPYVSYSVYKKLAKKTGKKFKKPSKDTCGKCDKLKIQINVSDGEVKRQAEIELEIHQRKAEEAYATKRRLKEEALNTDNMALLVYDLEQCLPTPMLRCGESYYTRQLNTFNLTVYDTKSKLTYCYMWNEVDGGRSANAIASCLLRHILEYVPEGVERLILFSDACTSQNRNSHISAMYFVALQEHASLKSVEHMFLVSGHTHMEPDNKHSVIERYKKNLEKVNVPQEWYDAVEAAGKQNHNDDFPLGKFKVILMKDNFYDFSALLKGPLVKREKTVQNEKFSWLDTFVFHYSKERLGIVQVKSSHNPAALFEDLSFIRVGGRSATIPKLSTLLKKCYTTPQPISLQKKRDLLKLLPYVDAEHHGFYHALTTTALEDTDPDLPEED</sequence>
<reference evidence="4" key="1">
    <citation type="submission" date="2021-07" db="EMBL/GenBank/DDBJ databases">
        <authorList>
            <person name="Catto M.A."/>
            <person name="Jacobson A."/>
            <person name="Kennedy G."/>
            <person name="Labadie P."/>
            <person name="Hunt B.G."/>
            <person name="Srinivasan R."/>
        </authorList>
    </citation>
    <scope>NUCLEOTIDE SEQUENCE</scope>
    <source>
        <strain evidence="4">PL_HMW_Pooled</strain>
        <tissue evidence="4">Head</tissue>
    </source>
</reference>
<protein>
    <submittedName>
        <fullName evidence="4">RNA replicase polyprotein</fullName>
    </submittedName>
</protein>
<feature type="compositionally biased region" description="Basic and acidic residues" evidence="2">
    <location>
        <begin position="503"/>
        <end position="529"/>
    </location>
</feature>
<reference evidence="4" key="2">
    <citation type="journal article" date="2023" name="BMC Genomics">
        <title>Pest status, molecular evolution, and epigenetic factors derived from the genome assembly of Frankliniella fusca, a thysanopteran phytovirus vector.</title>
        <authorList>
            <person name="Catto M.A."/>
            <person name="Labadie P.E."/>
            <person name="Jacobson A.L."/>
            <person name="Kennedy G.G."/>
            <person name="Srinivasan R."/>
            <person name="Hunt B.G."/>
        </authorList>
    </citation>
    <scope>NUCLEOTIDE SEQUENCE</scope>
    <source>
        <strain evidence="4">PL_HMW_Pooled</strain>
    </source>
</reference>
<evidence type="ECO:0000313" key="5">
    <source>
        <dbReference type="Proteomes" id="UP001219518"/>
    </source>
</evidence>
<dbReference type="Proteomes" id="UP001219518">
    <property type="component" value="Unassembled WGS sequence"/>
</dbReference>
<feature type="region of interest" description="Disordered" evidence="2">
    <location>
        <begin position="210"/>
        <end position="239"/>
    </location>
</feature>
<feature type="coiled-coil region" evidence="1">
    <location>
        <begin position="905"/>
        <end position="932"/>
    </location>
</feature>
<feature type="compositionally biased region" description="Low complexity" evidence="2">
    <location>
        <begin position="340"/>
        <end position="365"/>
    </location>
</feature>
<keyword evidence="5" id="KW-1185">Reference proteome</keyword>